<dbReference type="EMBL" id="MLYP01000022">
    <property type="protein sequence ID" value="OIJ95595.1"/>
    <property type="molecule type" value="Genomic_DNA"/>
</dbReference>
<accession>A0A1S2PQB7</accession>
<organism evidence="1 2">
    <name type="scientific">Streptomyces colonosanans</name>
    <dbReference type="NCBI Taxonomy" id="1428652"/>
    <lineage>
        <taxon>Bacteria</taxon>
        <taxon>Bacillati</taxon>
        <taxon>Actinomycetota</taxon>
        <taxon>Actinomycetes</taxon>
        <taxon>Kitasatosporales</taxon>
        <taxon>Streptomycetaceae</taxon>
        <taxon>Streptomyces</taxon>
    </lineage>
</organism>
<evidence type="ECO:0000313" key="1">
    <source>
        <dbReference type="EMBL" id="OIJ95595.1"/>
    </source>
</evidence>
<reference evidence="1 2" key="1">
    <citation type="submission" date="2016-10" db="EMBL/GenBank/DDBJ databases">
        <title>Genome sequence of Streptomyces sp. MUSC 93.</title>
        <authorList>
            <person name="Lee L.-H."/>
            <person name="Ser H.-L."/>
            <person name="Law J.W.-F."/>
        </authorList>
    </citation>
    <scope>NUCLEOTIDE SEQUENCE [LARGE SCALE GENOMIC DNA]</scope>
    <source>
        <strain evidence="1 2">MUSC 93</strain>
    </source>
</reference>
<evidence type="ECO:0000313" key="2">
    <source>
        <dbReference type="Proteomes" id="UP000179935"/>
    </source>
</evidence>
<sequence length="75" mass="7952">MPSTILGELWLRGVAADPAAPSDVLLRLLDPAARAAWRDLCEERELPASRTAGGLMFTCFLRGGAGVHAGGHRIL</sequence>
<dbReference type="Proteomes" id="UP000179935">
    <property type="component" value="Unassembled WGS sequence"/>
</dbReference>
<gene>
    <name evidence="1" type="ORF">BIV24_08285</name>
</gene>
<dbReference type="AlphaFoldDB" id="A0A1S2PQB7"/>
<name>A0A1S2PQB7_9ACTN</name>
<protein>
    <submittedName>
        <fullName evidence="1">Uncharacterized protein</fullName>
    </submittedName>
</protein>
<proteinExistence type="predicted"/>
<comment type="caution">
    <text evidence="1">The sequence shown here is derived from an EMBL/GenBank/DDBJ whole genome shotgun (WGS) entry which is preliminary data.</text>
</comment>
<keyword evidence="2" id="KW-1185">Reference proteome</keyword>